<dbReference type="AlphaFoldDB" id="A0A6C0KAM9"/>
<dbReference type="SUPFAM" id="SSF46689">
    <property type="entry name" value="Homeodomain-like"/>
    <property type="match status" value="1"/>
</dbReference>
<dbReference type="Pfam" id="PF00249">
    <property type="entry name" value="Myb_DNA-binding"/>
    <property type="match status" value="1"/>
</dbReference>
<accession>A0A6C0KAM9</accession>
<dbReference type="EMBL" id="MN740846">
    <property type="protein sequence ID" value="QHU14739.1"/>
    <property type="molecule type" value="Genomic_DNA"/>
</dbReference>
<proteinExistence type="predicted"/>
<organism evidence="3">
    <name type="scientific">viral metagenome</name>
    <dbReference type="NCBI Taxonomy" id="1070528"/>
    <lineage>
        <taxon>unclassified sequences</taxon>
        <taxon>metagenomes</taxon>
        <taxon>organismal metagenomes</taxon>
    </lineage>
</organism>
<dbReference type="PROSITE" id="PS50090">
    <property type="entry name" value="MYB_LIKE"/>
    <property type="match status" value="2"/>
</dbReference>
<reference evidence="3" key="1">
    <citation type="journal article" date="2020" name="Nature">
        <title>Giant virus diversity and host interactions through global metagenomics.</title>
        <authorList>
            <person name="Schulz F."/>
            <person name="Roux S."/>
            <person name="Paez-Espino D."/>
            <person name="Jungbluth S."/>
            <person name="Walsh D.A."/>
            <person name="Denef V.J."/>
            <person name="McMahon K.D."/>
            <person name="Konstantinidis K.T."/>
            <person name="Eloe-Fadrosh E.A."/>
            <person name="Kyrpides N.C."/>
            <person name="Woyke T."/>
        </authorList>
    </citation>
    <scope>NUCLEOTIDE SEQUENCE</scope>
    <source>
        <strain evidence="3">GVMAG-S-1102113-126</strain>
    </source>
</reference>
<evidence type="ECO:0000313" key="3">
    <source>
        <dbReference type="EMBL" id="QHU14739.1"/>
    </source>
</evidence>
<feature type="domain" description="Myb-like" evidence="2">
    <location>
        <begin position="185"/>
        <end position="236"/>
    </location>
</feature>
<dbReference type="Gene3D" id="1.10.10.60">
    <property type="entry name" value="Homeodomain-like"/>
    <property type="match status" value="1"/>
</dbReference>
<dbReference type="InterPro" id="IPR009057">
    <property type="entry name" value="Homeodomain-like_sf"/>
</dbReference>
<feature type="compositionally biased region" description="Low complexity" evidence="1">
    <location>
        <begin position="72"/>
        <end position="84"/>
    </location>
</feature>
<feature type="compositionally biased region" description="Acidic residues" evidence="1">
    <location>
        <begin position="90"/>
        <end position="103"/>
    </location>
</feature>
<feature type="region of interest" description="Disordered" evidence="1">
    <location>
        <begin position="72"/>
        <end position="115"/>
    </location>
</feature>
<protein>
    <recommendedName>
        <fullName evidence="2">Myb-like domain-containing protein</fullName>
    </recommendedName>
</protein>
<evidence type="ECO:0000256" key="1">
    <source>
        <dbReference type="SAM" id="MobiDB-lite"/>
    </source>
</evidence>
<sequence length="238" mass="27109">MHTNVTVTFCKESNDMAITFSKESNDMIVNVLKDENGTTLKFSNEPVAVQMEPEPDVALQVEPEPVVALQVEPEPVVESPKSPEAMAWEAETDSDDDEDDEEYVPSKTKQPKAPSWTAAEDEILVNARKISRSWMTIAKKLPGRTNRACRAYYERKYGCDNELSKKKSKPPPPLPDMEPPKKKSKTSLTRVRWTNAEDEILLAGRKNWVNWQSKWTDIVLPGRTVSAMKCRWTELKRN</sequence>
<feature type="domain" description="Myb-like" evidence="2">
    <location>
        <begin position="108"/>
        <end position="157"/>
    </location>
</feature>
<evidence type="ECO:0000259" key="2">
    <source>
        <dbReference type="PROSITE" id="PS50090"/>
    </source>
</evidence>
<dbReference type="SMART" id="SM00717">
    <property type="entry name" value="SANT"/>
    <property type="match status" value="2"/>
</dbReference>
<dbReference type="CDD" id="cd00167">
    <property type="entry name" value="SANT"/>
    <property type="match status" value="1"/>
</dbReference>
<dbReference type="InterPro" id="IPR001005">
    <property type="entry name" value="SANT/Myb"/>
</dbReference>
<feature type="region of interest" description="Disordered" evidence="1">
    <location>
        <begin position="161"/>
        <end position="188"/>
    </location>
</feature>
<name>A0A6C0KAM9_9ZZZZ</name>